<dbReference type="EMBL" id="CAJOAZ010007559">
    <property type="protein sequence ID" value="CAF4165388.1"/>
    <property type="molecule type" value="Genomic_DNA"/>
</dbReference>
<gene>
    <name evidence="2" type="ORF">JYZ213_LOCUS13288</name>
    <name evidence="3" type="ORF">OXD698_LOCUS38852</name>
</gene>
<dbReference type="EMBL" id="CAJNOG010000106">
    <property type="protein sequence ID" value="CAF0950891.1"/>
    <property type="molecule type" value="Genomic_DNA"/>
</dbReference>
<reference evidence="3" key="1">
    <citation type="submission" date="2021-02" db="EMBL/GenBank/DDBJ databases">
        <authorList>
            <person name="Nowell W R."/>
        </authorList>
    </citation>
    <scope>NUCLEOTIDE SEQUENCE</scope>
</reference>
<proteinExistence type="predicted"/>
<comment type="caution">
    <text evidence="3">The sequence shown here is derived from an EMBL/GenBank/DDBJ whole genome shotgun (WGS) entry which is preliminary data.</text>
</comment>
<feature type="signal peptide" evidence="1">
    <location>
        <begin position="1"/>
        <end position="16"/>
    </location>
</feature>
<keyword evidence="1" id="KW-0732">Signal</keyword>
<dbReference type="Proteomes" id="UP000663844">
    <property type="component" value="Unassembled WGS sequence"/>
</dbReference>
<evidence type="ECO:0000313" key="4">
    <source>
        <dbReference type="Proteomes" id="UP000663844"/>
    </source>
</evidence>
<dbReference type="AlphaFoldDB" id="A0A819YYM2"/>
<evidence type="ECO:0000313" key="3">
    <source>
        <dbReference type="EMBL" id="CAF4165388.1"/>
    </source>
</evidence>
<name>A0A819YYM2_9BILA</name>
<protein>
    <submittedName>
        <fullName evidence="3">Uncharacterized protein</fullName>
    </submittedName>
</protein>
<evidence type="ECO:0000256" key="1">
    <source>
        <dbReference type="SAM" id="SignalP"/>
    </source>
</evidence>
<organism evidence="3 4">
    <name type="scientific">Adineta steineri</name>
    <dbReference type="NCBI Taxonomy" id="433720"/>
    <lineage>
        <taxon>Eukaryota</taxon>
        <taxon>Metazoa</taxon>
        <taxon>Spiralia</taxon>
        <taxon>Gnathifera</taxon>
        <taxon>Rotifera</taxon>
        <taxon>Eurotatoria</taxon>
        <taxon>Bdelloidea</taxon>
        <taxon>Adinetida</taxon>
        <taxon>Adinetidae</taxon>
        <taxon>Adineta</taxon>
    </lineage>
</organism>
<evidence type="ECO:0000313" key="2">
    <source>
        <dbReference type="EMBL" id="CAF0950891.1"/>
    </source>
</evidence>
<feature type="chain" id="PRO_5036236432" evidence="1">
    <location>
        <begin position="17"/>
        <end position="141"/>
    </location>
</feature>
<dbReference type="Proteomes" id="UP000663845">
    <property type="component" value="Unassembled WGS sequence"/>
</dbReference>
<accession>A0A819YYM2</accession>
<sequence>MRASIFSFLQRACCLASLCIDYDLSMYNSWTADNICYIVPSYVKHLKVSIKNPDEIKLVLKRLQQLSSAQFRFGHTSCWRKITEWIDRNMPRSRYKADAYSFIVWLDKSSIEFNESKHNSKRIKLTDNPQNFSDGLEHLLI</sequence>